<dbReference type="GeneID" id="300268731"/>
<organism evidence="2 3">
    <name type="scientific">Pseudomonas lutea</name>
    <dbReference type="NCBI Taxonomy" id="243924"/>
    <lineage>
        <taxon>Bacteria</taxon>
        <taxon>Pseudomonadati</taxon>
        <taxon>Pseudomonadota</taxon>
        <taxon>Gammaproteobacteria</taxon>
        <taxon>Pseudomonadales</taxon>
        <taxon>Pseudomonadaceae</taxon>
        <taxon>Pseudomonas</taxon>
    </lineage>
</organism>
<evidence type="ECO:0000313" key="2">
    <source>
        <dbReference type="EMBL" id="SER36558.1"/>
    </source>
</evidence>
<comment type="caution">
    <text evidence="2">The sequence shown here is derived from an EMBL/GenBank/DDBJ whole genome shotgun (WGS) entry which is preliminary data.</text>
</comment>
<dbReference type="RefSeq" id="WP_074829640.1">
    <property type="nucleotide sequence ID" value="NZ_FOEV01000018.1"/>
</dbReference>
<reference evidence="2 3" key="1">
    <citation type="submission" date="2016-10" db="EMBL/GenBank/DDBJ databases">
        <authorList>
            <person name="Varghese N."/>
            <person name="Submissions S."/>
        </authorList>
    </citation>
    <scope>NUCLEOTIDE SEQUENCE [LARGE SCALE GENOMIC DNA]</scope>
    <source>
        <strain evidence="2 3">LMG 21974</strain>
    </source>
</reference>
<evidence type="ECO:0000313" key="3">
    <source>
        <dbReference type="Proteomes" id="UP000183210"/>
    </source>
</evidence>
<accession>A0A9X8QLQ4</accession>
<name>A0A9X8QLQ4_9PSED</name>
<feature type="region of interest" description="Disordered" evidence="1">
    <location>
        <begin position="1"/>
        <end position="44"/>
    </location>
</feature>
<dbReference type="AlphaFoldDB" id="A0A9X8QLQ4"/>
<dbReference type="EMBL" id="FOEV01000018">
    <property type="protein sequence ID" value="SER36558.1"/>
    <property type="molecule type" value="Genomic_DNA"/>
</dbReference>
<evidence type="ECO:0000256" key="1">
    <source>
        <dbReference type="SAM" id="MobiDB-lite"/>
    </source>
</evidence>
<protein>
    <submittedName>
        <fullName evidence="2">Uncharacterized protein</fullName>
    </submittedName>
</protein>
<proteinExistence type="predicted"/>
<gene>
    <name evidence="2" type="ORF">SAMN05216409_11857</name>
</gene>
<sequence>MNRTPLAAPLLDTASTPAPKTTARPARVPKPTKAEKKAAKRKRQDQRYLVPLMLAVTRQNIRQILENAEQHTWQLHDQGMLSLLLSPEVVLTIGSNEDRAPNTACIQTHRYGYEHMVLSGEAIDTTYVAHLGGLGHARQEATVDEAGYSPVGFKVFCGLDEVRTVTLRIGESVIHTPDEPCCFTLAHGAVVVSRRDVESDRQTAYFYSRKEARENLPRVATASSEDVARIVGQALELWRISSGEAA</sequence>
<dbReference type="Proteomes" id="UP000183210">
    <property type="component" value="Unassembled WGS sequence"/>
</dbReference>